<dbReference type="PANTHER" id="PTHR45613">
    <property type="entry name" value="PENTATRICOPEPTIDE REPEAT-CONTAINING PROTEIN"/>
    <property type="match status" value="1"/>
</dbReference>
<evidence type="ECO:0000259" key="3">
    <source>
        <dbReference type="Pfam" id="PF17177"/>
    </source>
</evidence>
<feature type="repeat" description="PPR" evidence="2">
    <location>
        <begin position="274"/>
        <end position="308"/>
    </location>
</feature>
<feature type="repeat" description="PPR" evidence="2">
    <location>
        <begin position="168"/>
        <end position="203"/>
    </location>
</feature>
<evidence type="ECO:0000313" key="4">
    <source>
        <dbReference type="EMBL" id="CAI9105592.1"/>
    </source>
</evidence>
<dbReference type="InterPro" id="IPR011990">
    <property type="entry name" value="TPR-like_helical_dom_sf"/>
</dbReference>
<dbReference type="InterPro" id="IPR033443">
    <property type="entry name" value="PROP1-like_PPR_dom"/>
</dbReference>
<reference evidence="4" key="1">
    <citation type="submission" date="2023-03" db="EMBL/GenBank/DDBJ databases">
        <authorList>
            <person name="Julca I."/>
        </authorList>
    </citation>
    <scope>NUCLEOTIDE SEQUENCE</scope>
</reference>
<evidence type="ECO:0000256" key="2">
    <source>
        <dbReference type="PROSITE-ProRule" id="PRU00708"/>
    </source>
</evidence>
<dbReference type="PANTHER" id="PTHR45613:SF9">
    <property type="entry name" value="MITOCHONDRIAL GROUP I INTRON SPLICING FACTOR CCM1"/>
    <property type="match status" value="1"/>
</dbReference>
<dbReference type="PROSITE" id="PS51375">
    <property type="entry name" value="PPR"/>
    <property type="match status" value="8"/>
</dbReference>
<feature type="repeat" description="PPR" evidence="2">
    <location>
        <begin position="379"/>
        <end position="416"/>
    </location>
</feature>
<dbReference type="NCBIfam" id="TIGR00756">
    <property type="entry name" value="PPR"/>
    <property type="match status" value="7"/>
</dbReference>
<feature type="domain" description="PROP1-like PPR" evidence="3">
    <location>
        <begin position="50"/>
        <end position="159"/>
    </location>
</feature>
<name>A0AAV1DCI8_OLDCO</name>
<feature type="repeat" description="PPR" evidence="2">
    <location>
        <begin position="99"/>
        <end position="133"/>
    </location>
</feature>
<dbReference type="Gene3D" id="1.25.40.10">
    <property type="entry name" value="Tetratricopeptide repeat domain"/>
    <property type="match status" value="4"/>
</dbReference>
<evidence type="ECO:0000313" key="5">
    <source>
        <dbReference type="Proteomes" id="UP001161247"/>
    </source>
</evidence>
<accession>A0AAV1DCI8</accession>
<dbReference type="Proteomes" id="UP001161247">
    <property type="component" value="Chromosome 5"/>
</dbReference>
<keyword evidence="1" id="KW-0677">Repeat</keyword>
<gene>
    <name evidence="4" type="ORF">OLC1_LOCUS14255</name>
</gene>
<feature type="repeat" description="PPR" evidence="2">
    <location>
        <begin position="239"/>
        <end position="273"/>
    </location>
</feature>
<sequence>MVDINCITKFILEANPQNLTKNLPALAQWTPEIVHKILKRLWNHGPKALEFFKILDAHHSYSHSATAFDYTIDIAGRMRDYKTLWTLVDQMKARNLGPSPKTFAIILERYVSSGKADKATDIFLSMHQHGCPQDLNSFNAFLDVLCKAKRAEKAYNLLKLFGGRFRSDVFSYNIVTSGFCLIKRTPKALNILKEMVEKRGLEPNVMTYNIMLNGFFRAGQIKEAWKFFLQMKRRKCEIDVVTYTTMVHGFGVAGDVEKSQALFDEMVQNGVLPSVATYNALIQVLCKKDNVENALSALDQMMRKGYVPNITTFNVVIRGLCHAGMMGRAVEYIDRMEDSECEPNVQTYNLVIRYYCNAGDIDKALEFFGKMGRELCLPNLDTYNILISAMFVRKRSDDLVVAAKLLIEMTERGFLPRKFNFNRVLNGLLLTGNQEFAREILRLQSRFGRVPRHFRL</sequence>
<proteinExistence type="predicted"/>
<dbReference type="Pfam" id="PF01535">
    <property type="entry name" value="PPR"/>
    <property type="match status" value="1"/>
</dbReference>
<feature type="repeat" description="PPR" evidence="2">
    <location>
        <begin position="309"/>
        <end position="343"/>
    </location>
</feature>
<dbReference type="SUPFAM" id="SSF81901">
    <property type="entry name" value="HCP-like"/>
    <property type="match status" value="1"/>
</dbReference>
<feature type="repeat" description="PPR" evidence="2">
    <location>
        <begin position="204"/>
        <end position="238"/>
    </location>
</feature>
<dbReference type="AlphaFoldDB" id="A0AAV1DCI8"/>
<dbReference type="InterPro" id="IPR002885">
    <property type="entry name" value="PPR_rpt"/>
</dbReference>
<dbReference type="Pfam" id="PF17177">
    <property type="entry name" value="PPR_long"/>
    <property type="match status" value="1"/>
</dbReference>
<organism evidence="4 5">
    <name type="scientific">Oldenlandia corymbosa var. corymbosa</name>
    <dbReference type="NCBI Taxonomy" id="529605"/>
    <lineage>
        <taxon>Eukaryota</taxon>
        <taxon>Viridiplantae</taxon>
        <taxon>Streptophyta</taxon>
        <taxon>Embryophyta</taxon>
        <taxon>Tracheophyta</taxon>
        <taxon>Spermatophyta</taxon>
        <taxon>Magnoliopsida</taxon>
        <taxon>eudicotyledons</taxon>
        <taxon>Gunneridae</taxon>
        <taxon>Pentapetalae</taxon>
        <taxon>asterids</taxon>
        <taxon>lamiids</taxon>
        <taxon>Gentianales</taxon>
        <taxon>Rubiaceae</taxon>
        <taxon>Rubioideae</taxon>
        <taxon>Spermacoceae</taxon>
        <taxon>Hedyotis-Oldenlandia complex</taxon>
        <taxon>Oldenlandia</taxon>
    </lineage>
</organism>
<keyword evidence="5" id="KW-1185">Reference proteome</keyword>
<dbReference type="Pfam" id="PF13041">
    <property type="entry name" value="PPR_2"/>
    <property type="match status" value="3"/>
</dbReference>
<dbReference type="EMBL" id="OX459122">
    <property type="protein sequence ID" value="CAI9105592.1"/>
    <property type="molecule type" value="Genomic_DNA"/>
</dbReference>
<protein>
    <submittedName>
        <fullName evidence="4">OLC1v1004544C4</fullName>
    </submittedName>
</protein>
<evidence type="ECO:0000256" key="1">
    <source>
        <dbReference type="ARBA" id="ARBA00022737"/>
    </source>
</evidence>
<feature type="repeat" description="PPR" evidence="2">
    <location>
        <begin position="344"/>
        <end position="378"/>
    </location>
</feature>